<evidence type="ECO:0000313" key="5">
    <source>
        <dbReference type="Proteomes" id="UP000287352"/>
    </source>
</evidence>
<feature type="compositionally biased region" description="Basic and acidic residues" evidence="2">
    <location>
        <begin position="1"/>
        <end position="12"/>
    </location>
</feature>
<sequence>MDFVDWRQKRQQAEQNAEPIPRTVPRRGQLVDYIEEMIREAQARGEFTNLPGEGKPLELDAHPEAGENEMAYRFLKRNGYAPPELELCKEIKRDRERAEKKIARLLHQSRTLHNRRLTPLGHERRNFNGAVERAAAEYQKDLHEINRKILTANLTLPTVMHQPMLDIEALVQKFREACPLFQP</sequence>
<dbReference type="PANTHER" id="PTHR39158">
    <property type="entry name" value="OS08G0560600 PROTEIN"/>
    <property type="match status" value="1"/>
</dbReference>
<evidence type="ECO:0000256" key="2">
    <source>
        <dbReference type="SAM" id="MobiDB-lite"/>
    </source>
</evidence>
<dbReference type="Proteomes" id="UP000287352">
    <property type="component" value="Unassembled WGS sequence"/>
</dbReference>
<gene>
    <name evidence="4" type="ORF">KTT_21640</name>
</gene>
<keyword evidence="1" id="KW-0175">Coiled coil</keyword>
<feature type="domain" description="DnaJ homologue subfamily C member 28 conserved" evidence="3">
    <location>
        <begin position="34"/>
        <end position="97"/>
    </location>
</feature>
<dbReference type="RefSeq" id="WP_161975406.1">
    <property type="nucleotide sequence ID" value="NZ_BIFR01000001.1"/>
</dbReference>
<evidence type="ECO:0000256" key="1">
    <source>
        <dbReference type="SAM" id="Coils"/>
    </source>
</evidence>
<dbReference type="InterPro" id="IPR052573">
    <property type="entry name" value="DnaJ_C_subfamily_28"/>
</dbReference>
<comment type="caution">
    <text evidence="4">The sequence shown here is derived from an EMBL/GenBank/DDBJ whole genome shotgun (WGS) entry which is preliminary data.</text>
</comment>
<dbReference type="InterPro" id="IPR018961">
    <property type="entry name" value="DnaJ_homolog_subfam-C_membr-28"/>
</dbReference>
<dbReference type="EMBL" id="BIFR01000001">
    <property type="protein sequence ID" value="GCE12305.1"/>
    <property type="molecule type" value="Genomic_DNA"/>
</dbReference>
<dbReference type="AlphaFoldDB" id="A0A401ZZL8"/>
<feature type="region of interest" description="Disordered" evidence="2">
    <location>
        <begin position="1"/>
        <end position="20"/>
    </location>
</feature>
<dbReference type="Pfam" id="PF09350">
    <property type="entry name" value="DJC28_CD"/>
    <property type="match status" value="1"/>
</dbReference>
<proteinExistence type="predicted"/>
<protein>
    <recommendedName>
        <fullName evidence="3">DnaJ homologue subfamily C member 28 conserved domain-containing protein</fullName>
    </recommendedName>
</protein>
<dbReference type="PANTHER" id="PTHR39158:SF1">
    <property type="entry name" value="DNAJ HOMOLOG SUBFAMILY C MEMBER 28"/>
    <property type="match status" value="1"/>
</dbReference>
<reference evidence="5" key="1">
    <citation type="submission" date="2018-12" db="EMBL/GenBank/DDBJ databases">
        <title>Tengunoibacter tsumagoiensis gen. nov., sp. nov., Dictyobacter kobayashii sp. nov., D. alpinus sp. nov., and D. joshuensis sp. nov. and description of Dictyobacteraceae fam. nov. within the order Ktedonobacterales isolated from Tengu-no-mugimeshi.</title>
        <authorList>
            <person name="Wang C.M."/>
            <person name="Zheng Y."/>
            <person name="Sakai Y."/>
            <person name="Toyoda A."/>
            <person name="Minakuchi Y."/>
            <person name="Abe K."/>
            <person name="Yokota A."/>
            <person name="Yabe S."/>
        </authorList>
    </citation>
    <scope>NUCLEOTIDE SEQUENCE [LARGE SCALE GENOMIC DNA]</scope>
    <source>
        <strain evidence="5">Uno3</strain>
    </source>
</reference>
<feature type="coiled-coil region" evidence="1">
    <location>
        <begin position="88"/>
        <end position="148"/>
    </location>
</feature>
<organism evidence="4 5">
    <name type="scientific">Tengunoibacter tsumagoiensis</name>
    <dbReference type="NCBI Taxonomy" id="2014871"/>
    <lineage>
        <taxon>Bacteria</taxon>
        <taxon>Bacillati</taxon>
        <taxon>Chloroflexota</taxon>
        <taxon>Ktedonobacteria</taxon>
        <taxon>Ktedonobacterales</taxon>
        <taxon>Dictyobacteraceae</taxon>
        <taxon>Tengunoibacter</taxon>
    </lineage>
</organism>
<evidence type="ECO:0000259" key="3">
    <source>
        <dbReference type="Pfam" id="PF09350"/>
    </source>
</evidence>
<name>A0A401ZZL8_9CHLR</name>
<keyword evidence="5" id="KW-1185">Reference proteome</keyword>
<evidence type="ECO:0000313" key="4">
    <source>
        <dbReference type="EMBL" id="GCE12305.1"/>
    </source>
</evidence>
<accession>A0A401ZZL8</accession>